<protein>
    <recommendedName>
        <fullName evidence="2">CRAL-TRIO domain-containing protein</fullName>
    </recommendedName>
</protein>
<dbReference type="InterPro" id="IPR036865">
    <property type="entry name" value="CRAL-TRIO_dom_sf"/>
</dbReference>
<sequence>MASSSSDDFSVMVLASDLGIDARPFLSHPPQPPEEDNWHDCPSYLPSADDQNLDFSDLDALQFLRLERGSDKAGNRILRVVGKYFPAPVITGERLKKYVFHKIFTEVPEGPFCIVYMHSTVQKEDNSPGITILRWIYEELPNDYKDRLQVVYFIHPGLRSRLVFATLGRFLLSGGNMMRALVMVIIQCSLLFWFNFSLYWKIKYISRLQYLWQDIKKGEVEIPEFVKEHDNILEDRPLTDYGIEPDPLHLMEVPSTAYSLGRYEAEWASRDCRS</sequence>
<name>A0AAE1WFS8_9LAMI</name>
<dbReference type="EMBL" id="JACGWL010000011">
    <property type="protein sequence ID" value="KAK4392487.1"/>
    <property type="molecule type" value="Genomic_DNA"/>
</dbReference>
<dbReference type="InterPro" id="IPR001251">
    <property type="entry name" value="CRAL-TRIO_dom"/>
</dbReference>
<keyword evidence="1" id="KW-0472">Membrane</keyword>
<dbReference type="Gene3D" id="3.40.525.10">
    <property type="entry name" value="CRAL-TRIO lipid binding domain"/>
    <property type="match status" value="1"/>
</dbReference>
<feature type="transmembrane region" description="Helical" evidence="1">
    <location>
        <begin position="178"/>
        <end position="200"/>
    </location>
</feature>
<reference evidence="3" key="2">
    <citation type="journal article" date="2024" name="Plant">
        <title>Genomic evolution and insights into agronomic trait innovations of Sesamum species.</title>
        <authorList>
            <person name="Miao H."/>
            <person name="Wang L."/>
            <person name="Qu L."/>
            <person name="Liu H."/>
            <person name="Sun Y."/>
            <person name="Le M."/>
            <person name="Wang Q."/>
            <person name="Wei S."/>
            <person name="Zheng Y."/>
            <person name="Lin W."/>
            <person name="Duan Y."/>
            <person name="Cao H."/>
            <person name="Xiong S."/>
            <person name="Wang X."/>
            <person name="Wei L."/>
            <person name="Li C."/>
            <person name="Ma Q."/>
            <person name="Ju M."/>
            <person name="Zhao R."/>
            <person name="Li G."/>
            <person name="Mu C."/>
            <person name="Tian Q."/>
            <person name="Mei H."/>
            <person name="Zhang T."/>
            <person name="Gao T."/>
            <person name="Zhang H."/>
        </authorList>
    </citation>
    <scope>NUCLEOTIDE SEQUENCE</scope>
    <source>
        <strain evidence="3">K16</strain>
    </source>
</reference>
<evidence type="ECO:0000256" key="1">
    <source>
        <dbReference type="SAM" id="Phobius"/>
    </source>
</evidence>
<dbReference type="SMART" id="SM00516">
    <property type="entry name" value="SEC14"/>
    <property type="match status" value="1"/>
</dbReference>
<keyword evidence="4" id="KW-1185">Reference proteome</keyword>
<comment type="caution">
    <text evidence="3">The sequence shown here is derived from an EMBL/GenBank/DDBJ whole genome shotgun (WGS) entry which is preliminary data.</text>
</comment>
<dbReference type="Pfam" id="PF13716">
    <property type="entry name" value="CRAL_TRIO_2"/>
    <property type="match status" value="1"/>
</dbReference>
<accession>A0AAE1WFS8</accession>
<gene>
    <name evidence="3" type="ORF">Sango_2026500</name>
</gene>
<evidence type="ECO:0000259" key="2">
    <source>
        <dbReference type="SMART" id="SM00516"/>
    </source>
</evidence>
<evidence type="ECO:0000313" key="4">
    <source>
        <dbReference type="Proteomes" id="UP001289374"/>
    </source>
</evidence>
<evidence type="ECO:0000313" key="3">
    <source>
        <dbReference type="EMBL" id="KAK4392487.1"/>
    </source>
</evidence>
<dbReference type="PANTHER" id="PTHR48411:SF1">
    <property type="entry name" value="OS01G0948300 PROTEIN"/>
    <property type="match status" value="1"/>
</dbReference>
<keyword evidence="1" id="KW-1133">Transmembrane helix</keyword>
<dbReference type="AlphaFoldDB" id="A0AAE1WFS8"/>
<reference evidence="3" key="1">
    <citation type="submission" date="2020-06" db="EMBL/GenBank/DDBJ databases">
        <authorList>
            <person name="Li T."/>
            <person name="Hu X."/>
            <person name="Zhang T."/>
            <person name="Song X."/>
            <person name="Zhang H."/>
            <person name="Dai N."/>
            <person name="Sheng W."/>
            <person name="Hou X."/>
            <person name="Wei L."/>
        </authorList>
    </citation>
    <scope>NUCLEOTIDE SEQUENCE</scope>
    <source>
        <strain evidence="3">K16</strain>
        <tissue evidence="3">Leaf</tissue>
    </source>
</reference>
<dbReference type="PANTHER" id="PTHR48411">
    <property type="entry name" value="OS01G0948300 PROTEIN"/>
    <property type="match status" value="1"/>
</dbReference>
<feature type="domain" description="CRAL-TRIO" evidence="2">
    <location>
        <begin position="57"/>
        <end position="231"/>
    </location>
</feature>
<organism evidence="3 4">
    <name type="scientific">Sesamum angolense</name>
    <dbReference type="NCBI Taxonomy" id="2727404"/>
    <lineage>
        <taxon>Eukaryota</taxon>
        <taxon>Viridiplantae</taxon>
        <taxon>Streptophyta</taxon>
        <taxon>Embryophyta</taxon>
        <taxon>Tracheophyta</taxon>
        <taxon>Spermatophyta</taxon>
        <taxon>Magnoliopsida</taxon>
        <taxon>eudicotyledons</taxon>
        <taxon>Gunneridae</taxon>
        <taxon>Pentapetalae</taxon>
        <taxon>asterids</taxon>
        <taxon>lamiids</taxon>
        <taxon>Lamiales</taxon>
        <taxon>Pedaliaceae</taxon>
        <taxon>Sesamum</taxon>
    </lineage>
</organism>
<dbReference type="Proteomes" id="UP001289374">
    <property type="component" value="Unassembled WGS sequence"/>
</dbReference>
<proteinExistence type="predicted"/>
<keyword evidence="1" id="KW-0812">Transmembrane</keyword>